<keyword evidence="2" id="KW-1185">Reference proteome</keyword>
<evidence type="ECO:0000313" key="1">
    <source>
        <dbReference type="EMBL" id="MBL4929359.1"/>
    </source>
</evidence>
<dbReference type="EMBL" id="JAESVP010000007">
    <property type="protein sequence ID" value="MBL4929359.1"/>
    <property type="molecule type" value="Genomic_DNA"/>
</dbReference>
<accession>A0A8J7MX20</accession>
<dbReference type="Proteomes" id="UP000619033">
    <property type="component" value="Unassembled WGS sequence"/>
</dbReference>
<evidence type="ECO:0000313" key="2">
    <source>
        <dbReference type="Proteomes" id="UP000619033"/>
    </source>
</evidence>
<comment type="caution">
    <text evidence="1">The sequence shown here is derived from an EMBL/GenBank/DDBJ whole genome shotgun (WGS) entry which is preliminary data.</text>
</comment>
<gene>
    <name evidence="1" type="ORF">JI744_14725</name>
</gene>
<dbReference type="AlphaFoldDB" id="A0A8J7MX20"/>
<dbReference type="RefSeq" id="WP_202661893.1">
    <property type="nucleotide sequence ID" value="NZ_JAESVP010000007.1"/>
</dbReference>
<sequence>MTRDQIIAEIESYATARGLAPATVTSRAVGNSRLYHRLKAGAGCTLTIAERLRAYMAEHPADSATGEAV</sequence>
<name>A0A8J7MX20_9RHOB</name>
<reference evidence="1" key="1">
    <citation type="submission" date="2021-01" db="EMBL/GenBank/DDBJ databases">
        <title>Genome seq and assembly of Tabrizicola sp. KVB23.</title>
        <authorList>
            <person name="Chhetri G."/>
        </authorList>
    </citation>
    <scope>NUCLEOTIDE SEQUENCE</scope>
    <source>
        <strain evidence="1">KVB23</strain>
    </source>
</reference>
<organism evidence="1 2">
    <name type="scientific">Fuscibacter oryzae</name>
    <dbReference type="NCBI Taxonomy" id="2803939"/>
    <lineage>
        <taxon>Bacteria</taxon>
        <taxon>Pseudomonadati</taxon>
        <taxon>Pseudomonadota</taxon>
        <taxon>Alphaproteobacteria</taxon>
        <taxon>Rhodobacterales</taxon>
        <taxon>Paracoccaceae</taxon>
        <taxon>Fuscibacter</taxon>
    </lineage>
</organism>
<protein>
    <submittedName>
        <fullName evidence="1">Uncharacterized protein</fullName>
    </submittedName>
</protein>
<proteinExistence type="predicted"/>